<dbReference type="Gene3D" id="2.40.160.50">
    <property type="entry name" value="membrane protein fhac: a member of the omp85/tpsb transporter family"/>
    <property type="match status" value="1"/>
</dbReference>
<dbReference type="RefSeq" id="WP_073136194.1">
    <property type="nucleotide sequence ID" value="NZ_FQWQ01000002.1"/>
</dbReference>
<name>A0A1M5RGK8_9BACT</name>
<sequence>MQALHPILRGVPSLRIKLHPIVKNICPLVFGILLWQTAAAQTTTPPQDTVSSFDKFNRKAEALFKIIPVPIITYSSEAGNIFGLAKFNLFHPSKKDTISRPSKLSEVVSFSTKGRVNVSVSNDLILHENKYMILSYFNYKKQPEYLLGIGNDVSLDNAEQVTINRIKFFSTAMVRVKKFVYAGIALDVADYFKVEADSNSFLIRDNVTGLHGGTDVGLGAAFALDSRDNRYNAYKGELLLATVLFYPEWLGSSFQFASVSLDARKYYNPWFKHVIAVQATTTYTSGDVPFYDLAQLGGEDKMRGYYKGALRDKVLFDAQIEYRMPVWNIFGITTWIGTGRVADQYNNLSLDGFRLSFGGGIRVRVDTKNNTNLRLDMGFGPGGVSGFYFNFAEAF</sequence>
<reference evidence="4 5" key="1">
    <citation type="submission" date="2016-11" db="EMBL/GenBank/DDBJ databases">
        <authorList>
            <person name="Jaros S."/>
            <person name="Januszkiewicz K."/>
            <person name="Wedrychowicz H."/>
        </authorList>
    </citation>
    <scope>NUCLEOTIDE SEQUENCE [LARGE SCALE GENOMIC DNA]</scope>
    <source>
        <strain evidence="4 5">DSM 24574</strain>
    </source>
</reference>
<evidence type="ECO:0000256" key="2">
    <source>
        <dbReference type="ARBA" id="ARBA00023136"/>
    </source>
</evidence>
<accession>A0A1M5RGK8</accession>
<proteinExistence type="predicted"/>
<dbReference type="OrthoDB" id="9771071at2"/>
<keyword evidence="2" id="KW-0472">Membrane</keyword>
<comment type="subcellular location">
    <subcellularLocation>
        <location evidence="1">Membrane</location>
    </subcellularLocation>
</comment>
<dbReference type="Proteomes" id="UP000184212">
    <property type="component" value="Unassembled WGS sequence"/>
</dbReference>
<dbReference type="AlphaFoldDB" id="A0A1M5RGK8"/>
<evidence type="ECO:0000256" key="1">
    <source>
        <dbReference type="ARBA" id="ARBA00004370"/>
    </source>
</evidence>
<dbReference type="STRING" id="947013.SAMN04488109_3377"/>
<dbReference type="Pfam" id="PF01103">
    <property type="entry name" value="Omp85"/>
    <property type="match status" value="1"/>
</dbReference>
<dbReference type="InterPro" id="IPR000184">
    <property type="entry name" value="Bac_surfAg_D15"/>
</dbReference>
<protein>
    <submittedName>
        <fullName evidence="4">Surface antigen</fullName>
    </submittedName>
</protein>
<feature type="domain" description="Bacterial surface antigen (D15)" evidence="3">
    <location>
        <begin position="196"/>
        <end position="395"/>
    </location>
</feature>
<organism evidence="4 5">
    <name type="scientific">Chryseolinea serpens</name>
    <dbReference type="NCBI Taxonomy" id="947013"/>
    <lineage>
        <taxon>Bacteria</taxon>
        <taxon>Pseudomonadati</taxon>
        <taxon>Bacteroidota</taxon>
        <taxon>Cytophagia</taxon>
        <taxon>Cytophagales</taxon>
        <taxon>Fulvivirgaceae</taxon>
        <taxon>Chryseolinea</taxon>
    </lineage>
</organism>
<keyword evidence="5" id="KW-1185">Reference proteome</keyword>
<evidence type="ECO:0000259" key="3">
    <source>
        <dbReference type="Pfam" id="PF01103"/>
    </source>
</evidence>
<evidence type="ECO:0000313" key="5">
    <source>
        <dbReference type="Proteomes" id="UP000184212"/>
    </source>
</evidence>
<evidence type="ECO:0000313" key="4">
    <source>
        <dbReference type="EMBL" id="SHH25276.1"/>
    </source>
</evidence>
<gene>
    <name evidence="4" type="ORF">SAMN04488109_3377</name>
</gene>
<dbReference type="EMBL" id="FQWQ01000002">
    <property type="protein sequence ID" value="SHH25276.1"/>
    <property type="molecule type" value="Genomic_DNA"/>
</dbReference>
<dbReference type="GO" id="GO:0019867">
    <property type="term" value="C:outer membrane"/>
    <property type="evidence" value="ECO:0007669"/>
    <property type="project" value="InterPro"/>
</dbReference>